<sequence length="252" mass="28950">RAVVCGQEVQSFVPGEYPCVRRFRYRRLLNFLRLQGYGSTFVAMLKQTDAYFCVSHLARFVSQGQWTEALHYIFPHFLPVVPCSPPSLEASVLVKFLLVHRLFQQEVARYVDKLSRDWRPMWARAAKIVRELANRTPEFKGRLLLPDGPMGPQNVLPIGFGFAPLRRRRHVKDHTRPTNKLARKKHSCRVANIYVDKRMSLPSSSHCSQELSAELMAKPRDDWFVRIFGECFKGATCPAINQGCALESSARE</sequence>
<dbReference type="PANTHER" id="PTHR36478">
    <property type="entry name" value="OS04G0614237 PROTEIN-RELATED"/>
    <property type="match status" value="1"/>
</dbReference>
<proteinExistence type="predicted"/>
<dbReference type="PANTHER" id="PTHR36478:SF10">
    <property type="entry name" value="ELYS-LIKE DOMAIN-CONTAINING PROTEIN"/>
    <property type="match status" value="1"/>
</dbReference>
<reference evidence="1" key="2">
    <citation type="submission" date="2020-03" db="EMBL/GenBank/DDBJ databases">
        <title>The second near-complete assembly of the hexaploid bread wheat (Triticum aestivum) genome.</title>
        <authorList>
            <person name="Zimin A.V."/>
            <person name="Puiu D."/>
            <person name="Shumante A."/>
            <person name="Alonge M."/>
            <person name="Salzberg S.L."/>
        </authorList>
    </citation>
    <scope>NUCLEOTIDE SEQUENCE</scope>
    <source>
        <tissue evidence="1">Leaf</tissue>
    </source>
</reference>
<reference evidence="1" key="1">
    <citation type="journal article" date="2017" name="Gigascience">
        <title>The first near-complete assembly of the hexaploid bread wheat genome, Triticum aestivum.</title>
        <authorList>
            <person name="Zimin A.V."/>
            <person name="Puiu D."/>
            <person name="Hall R."/>
            <person name="Kingan S."/>
            <person name="Clavijo B.J."/>
            <person name="Salzberg S.L."/>
        </authorList>
    </citation>
    <scope>NUCLEOTIDE SEQUENCE</scope>
    <source>
        <tissue evidence="1">Leaf</tissue>
    </source>
</reference>
<protein>
    <submittedName>
        <fullName evidence="1">Uncharacterized protein</fullName>
    </submittedName>
</protein>
<gene>
    <name evidence="1" type="ORF">CFC21_044378</name>
</gene>
<dbReference type="AlphaFoldDB" id="A0A9R1FQQ5"/>
<accession>A0A9R1FQQ5</accession>
<comment type="caution">
    <text evidence="1">The sequence shown here is derived from an EMBL/GenBank/DDBJ whole genome shotgun (WGS) entry which is preliminary data.</text>
</comment>
<evidence type="ECO:0000313" key="1">
    <source>
        <dbReference type="EMBL" id="KAF7033261.1"/>
    </source>
</evidence>
<organism evidence="1">
    <name type="scientific">Triticum aestivum</name>
    <name type="common">Wheat</name>
    <dbReference type="NCBI Taxonomy" id="4565"/>
    <lineage>
        <taxon>Eukaryota</taxon>
        <taxon>Viridiplantae</taxon>
        <taxon>Streptophyta</taxon>
        <taxon>Embryophyta</taxon>
        <taxon>Tracheophyta</taxon>
        <taxon>Spermatophyta</taxon>
        <taxon>Magnoliopsida</taxon>
        <taxon>Liliopsida</taxon>
        <taxon>Poales</taxon>
        <taxon>Poaceae</taxon>
        <taxon>BOP clade</taxon>
        <taxon>Pooideae</taxon>
        <taxon>Triticodae</taxon>
        <taxon>Triticeae</taxon>
        <taxon>Triticinae</taxon>
        <taxon>Triticum</taxon>
    </lineage>
</organism>
<feature type="non-terminal residue" evidence="1">
    <location>
        <position position="1"/>
    </location>
</feature>
<dbReference type="Proteomes" id="UP000815260">
    <property type="component" value="Chromosome 3B"/>
</dbReference>
<name>A0A9R1FQQ5_WHEAT</name>
<dbReference type="OrthoDB" id="10489262at2759"/>
<feature type="non-terminal residue" evidence="1">
    <location>
        <position position="252"/>
    </location>
</feature>
<dbReference type="EMBL" id="CM022218">
    <property type="protein sequence ID" value="KAF7033261.1"/>
    <property type="molecule type" value="Genomic_DNA"/>
</dbReference>